<dbReference type="RefSeq" id="WP_110519299.1">
    <property type="nucleotide sequence ID" value="NZ_PDOF01000001.1"/>
</dbReference>
<evidence type="ECO:0000313" key="2">
    <source>
        <dbReference type="Proteomes" id="UP000248066"/>
    </source>
</evidence>
<dbReference type="OrthoDB" id="9982076at2"/>
<comment type="caution">
    <text evidence="1">The sequence shown here is derived from an EMBL/GenBank/DDBJ whole genome shotgun (WGS) entry which is preliminary data.</text>
</comment>
<evidence type="ECO:0000313" key="1">
    <source>
        <dbReference type="EMBL" id="PYZ98965.1"/>
    </source>
</evidence>
<sequence length="104" mass="11803">MSKWKTVVFAVVLSLAGLLSVYFTSSDPEEVGAEEELMIFFEEEELREELLGEGVYVEEIVRAAPGFYRVYGEFEVYLVEVAKTGSGHTYTIYHEGETVTKFDD</sequence>
<proteinExistence type="predicted"/>
<name>A0A2W0HN17_9BACI</name>
<reference evidence="1 2" key="1">
    <citation type="submission" date="2017-10" db="EMBL/GenBank/DDBJ databases">
        <title>Bacillus sp. nov., a halophilic bacterium isolated from a Yangshapao Lake.</title>
        <authorList>
            <person name="Wang H."/>
        </authorList>
    </citation>
    <scope>NUCLEOTIDE SEQUENCE [LARGE SCALE GENOMIC DNA]</scope>
    <source>
        <strain evidence="1 2">YSP-3</strain>
    </source>
</reference>
<dbReference type="EMBL" id="PDOF01000001">
    <property type="protein sequence ID" value="PYZ98965.1"/>
    <property type="molecule type" value="Genomic_DNA"/>
</dbReference>
<protein>
    <submittedName>
        <fullName evidence="1">Uncharacterized protein</fullName>
    </submittedName>
</protein>
<dbReference type="AlphaFoldDB" id="A0A2W0HN17"/>
<dbReference type="Proteomes" id="UP000248066">
    <property type="component" value="Unassembled WGS sequence"/>
</dbReference>
<keyword evidence="2" id="KW-1185">Reference proteome</keyword>
<accession>A0A2W0HN17</accession>
<gene>
    <name evidence="1" type="ORF">CR205_10465</name>
</gene>
<organism evidence="1 2">
    <name type="scientific">Alteribacter lacisalsi</name>
    <dbReference type="NCBI Taxonomy" id="2045244"/>
    <lineage>
        <taxon>Bacteria</taxon>
        <taxon>Bacillati</taxon>
        <taxon>Bacillota</taxon>
        <taxon>Bacilli</taxon>
        <taxon>Bacillales</taxon>
        <taxon>Bacillaceae</taxon>
        <taxon>Alteribacter</taxon>
    </lineage>
</organism>